<evidence type="ECO:0000259" key="1">
    <source>
        <dbReference type="Pfam" id="PF01571"/>
    </source>
</evidence>
<evidence type="ECO:0000313" key="3">
    <source>
        <dbReference type="Proteomes" id="UP001500540"/>
    </source>
</evidence>
<dbReference type="InterPro" id="IPR027266">
    <property type="entry name" value="TrmE/GcvT-like"/>
</dbReference>
<comment type="caution">
    <text evidence="2">The sequence shown here is derived from an EMBL/GenBank/DDBJ whole genome shotgun (WGS) entry which is preliminary data.</text>
</comment>
<accession>A0ABP7GTJ1</accession>
<evidence type="ECO:0000313" key="2">
    <source>
        <dbReference type="EMBL" id="GAA3773930.1"/>
    </source>
</evidence>
<dbReference type="EMBL" id="BAABAF010000009">
    <property type="protein sequence ID" value="GAA3773930.1"/>
    <property type="molecule type" value="Genomic_DNA"/>
</dbReference>
<dbReference type="SUPFAM" id="SSF103025">
    <property type="entry name" value="Folate-binding domain"/>
    <property type="match status" value="1"/>
</dbReference>
<organism evidence="2 3">
    <name type="scientific">Microbacterium kribbense</name>
    <dbReference type="NCBI Taxonomy" id="433645"/>
    <lineage>
        <taxon>Bacteria</taxon>
        <taxon>Bacillati</taxon>
        <taxon>Actinomycetota</taxon>
        <taxon>Actinomycetes</taxon>
        <taxon>Micrococcales</taxon>
        <taxon>Microbacteriaceae</taxon>
        <taxon>Microbacterium</taxon>
    </lineage>
</organism>
<keyword evidence="3" id="KW-1185">Reference proteome</keyword>
<name>A0ABP7GTJ1_9MICO</name>
<feature type="domain" description="GCVT N-terminal" evidence="1">
    <location>
        <begin position="17"/>
        <end position="237"/>
    </location>
</feature>
<protein>
    <submittedName>
        <fullName evidence="2">Aminomethyltransferase family protein</fullName>
    </submittedName>
</protein>
<reference evidence="3" key="1">
    <citation type="journal article" date="2019" name="Int. J. Syst. Evol. Microbiol.">
        <title>The Global Catalogue of Microorganisms (GCM) 10K type strain sequencing project: providing services to taxonomists for standard genome sequencing and annotation.</title>
        <authorList>
            <consortium name="The Broad Institute Genomics Platform"/>
            <consortium name="The Broad Institute Genome Sequencing Center for Infectious Disease"/>
            <person name="Wu L."/>
            <person name="Ma J."/>
        </authorList>
    </citation>
    <scope>NUCLEOTIDE SEQUENCE [LARGE SCALE GENOMIC DNA]</scope>
    <source>
        <strain evidence="3">JCM 16950</strain>
    </source>
</reference>
<proteinExistence type="predicted"/>
<dbReference type="InterPro" id="IPR006222">
    <property type="entry name" value="GCVT_N"/>
</dbReference>
<dbReference type="Gene3D" id="3.30.1360.120">
    <property type="entry name" value="Probable tRNA modification gtpase trme, domain 1"/>
    <property type="match status" value="1"/>
</dbReference>
<sequence length="433" mass="47951">MLRSAPALKFPFLYPPEYSSWPDEQRAWKTTSVLFDQSHHMADIHVKGPDVRRLFSDVGVNSMAAFGRNRAKQFVACNPDGLFIGDGILFGLEDDEYSLVGGPLAFNWVSYQAETGGYDVEVTKDPPTAFNPGKRQMYRYELNGPRSREILEKAQGGPLPQIGFFHMDDLTIAGRRVRALNHTMAGAPGMENTGLELMGPIDDGPAVLDAIIAAGQEFGLRRGGSRAYLTTARESGWIPLIVPAIYTGEQMKPYREWLNPRGLEGQASLQGSYDSDDIEDYYATPWDLGYGNLIRFDHDFIGRDALQRRTDEPHRRKVWLVWNSDDVLGVIEHSLFGQGLQPAILDLPNAEYGTLVFDKVLVDDRVVGLSTWGGYTANARRFMSLAMIDEAVAQEGAAVSLVWGQADGGEGMPFQVPHLPAEIRATVSLQPPD</sequence>
<dbReference type="Pfam" id="PF01571">
    <property type="entry name" value="GCV_T"/>
    <property type="match status" value="1"/>
</dbReference>
<dbReference type="RefSeq" id="WP_344784544.1">
    <property type="nucleotide sequence ID" value="NZ_BAABAF010000009.1"/>
</dbReference>
<gene>
    <name evidence="2" type="ORF">GCM10022240_27220</name>
</gene>
<dbReference type="Proteomes" id="UP001500540">
    <property type="component" value="Unassembled WGS sequence"/>
</dbReference>